<comment type="similarity">
    <text evidence="1">Belongs to the acetyltransferase family. RimI subfamily.</text>
</comment>
<dbReference type="SUPFAM" id="SSF55729">
    <property type="entry name" value="Acyl-CoA N-acyltransferases (Nat)"/>
    <property type="match status" value="1"/>
</dbReference>
<keyword evidence="4" id="KW-0012">Acyltransferase</keyword>
<dbReference type="InterPro" id="IPR000182">
    <property type="entry name" value="GNAT_dom"/>
</dbReference>
<evidence type="ECO:0000313" key="6">
    <source>
        <dbReference type="EMBL" id="CBX28429.1"/>
    </source>
</evidence>
<evidence type="ECO:0000256" key="3">
    <source>
        <dbReference type="ARBA" id="ARBA00022679"/>
    </source>
</evidence>
<dbReference type="PANTHER" id="PTHR43420">
    <property type="entry name" value="ACETYLTRANSFERASE"/>
    <property type="match status" value="1"/>
</dbReference>
<dbReference type="CDD" id="cd04301">
    <property type="entry name" value="NAT_SF"/>
    <property type="match status" value="1"/>
</dbReference>
<dbReference type="InterPro" id="IPR006464">
    <property type="entry name" value="AcTrfase_RimI/Ard1"/>
</dbReference>
<dbReference type="EMBL" id="FR695868">
    <property type="protein sequence ID" value="CBX28429.1"/>
    <property type="molecule type" value="Genomic_DNA"/>
</dbReference>
<dbReference type="AlphaFoldDB" id="E1YCY5"/>
<dbReference type="Pfam" id="PF00583">
    <property type="entry name" value="Acetyltransf_1"/>
    <property type="match status" value="1"/>
</dbReference>
<dbReference type="NCBIfam" id="TIGR01575">
    <property type="entry name" value="rimI"/>
    <property type="match status" value="1"/>
</dbReference>
<keyword evidence="3" id="KW-0808">Transferase</keyword>
<reference evidence="6" key="1">
    <citation type="journal article" date="2011" name="Environ. Microbiol.">
        <title>Genomic insights into the metabolic potential of the polycyclic aromatic hydrocarbon degrading sulfate-reducing Deltaproteobacterium N47.</title>
        <authorList>
            <person name="Bergmann F."/>
            <person name="Selesi D."/>
            <person name="Weinmaier T."/>
            <person name="Tischler P."/>
            <person name="Rattei T."/>
            <person name="Meckenstock R.U."/>
        </authorList>
    </citation>
    <scope>NUCLEOTIDE SEQUENCE</scope>
</reference>
<dbReference type="InterPro" id="IPR050680">
    <property type="entry name" value="YpeA/RimI_acetyltransf"/>
</dbReference>
<evidence type="ECO:0000259" key="5">
    <source>
        <dbReference type="PROSITE" id="PS51186"/>
    </source>
</evidence>
<protein>
    <recommendedName>
        <fullName evidence="5">N-acetyltransferase domain-containing protein</fullName>
    </recommendedName>
</protein>
<dbReference type="Gene3D" id="3.40.630.30">
    <property type="match status" value="1"/>
</dbReference>
<dbReference type="PANTHER" id="PTHR43420:SF12">
    <property type="entry name" value="N-ACETYLTRANSFERASE DOMAIN-CONTAINING PROTEIN"/>
    <property type="match status" value="1"/>
</dbReference>
<sequence>MKGHNLLQWHLIELTRPDIEHILEIEEMSFAEPWSLTLFLEELICKDAFDYVIKIYGAKETETVIAYICTRIIYSEMNILRIAVSKEWRGIGVASWLLDKLFEIAVSKGVVSVFLEVKSSNNAALALYNKSGFANIGKRPNYYTEAGEDALVLMKKLTS</sequence>
<evidence type="ECO:0000256" key="2">
    <source>
        <dbReference type="ARBA" id="ARBA00022490"/>
    </source>
</evidence>
<dbReference type="InterPro" id="IPR016181">
    <property type="entry name" value="Acyl_CoA_acyltransferase"/>
</dbReference>
<organism evidence="6">
    <name type="scientific">uncultured Desulfobacterium sp</name>
    <dbReference type="NCBI Taxonomy" id="201089"/>
    <lineage>
        <taxon>Bacteria</taxon>
        <taxon>Pseudomonadati</taxon>
        <taxon>Thermodesulfobacteriota</taxon>
        <taxon>Desulfobacteria</taxon>
        <taxon>Desulfobacterales</taxon>
        <taxon>Desulfobacteriaceae</taxon>
        <taxon>Desulfobacterium</taxon>
        <taxon>environmental samples</taxon>
    </lineage>
</organism>
<gene>
    <name evidence="6" type="ORF">N47_G37530</name>
</gene>
<feature type="domain" description="N-acetyltransferase" evidence="5">
    <location>
        <begin position="9"/>
        <end position="158"/>
    </location>
</feature>
<name>E1YCY5_9BACT</name>
<accession>E1YCY5</accession>
<evidence type="ECO:0000256" key="4">
    <source>
        <dbReference type="ARBA" id="ARBA00023315"/>
    </source>
</evidence>
<proteinExistence type="inferred from homology"/>
<keyword evidence="2" id="KW-0963">Cytoplasm</keyword>
<dbReference type="PROSITE" id="PS51186">
    <property type="entry name" value="GNAT"/>
    <property type="match status" value="1"/>
</dbReference>
<evidence type="ECO:0000256" key="1">
    <source>
        <dbReference type="ARBA" id="ARBA00005395"/>
    </source>
</evidence>
<dbReference type="GO" id="GO:0008080">
    <property type="term" value="F:N-acetyltransferase activity"/>
    <property type="evidence" value="ECO:0007669"/>
    <property type="project" value="InterPro"/>
</dbReference>